<dbReference type="PANTHER" id="PTHR12277">
    <property type="entry name" value="ALPHA/BETA HYDROLASE DOMAIN-CONTAINING PROTEIN"/>
    <property type="match status" value="1"/>
</dbReference>
<name>A0A0B7G0T8_THACB</name>
<dbReference type="PANTHER" id="PTHR12277:SF81">
    <property type="entry name" value="PROTEIN ABHD13"/>
    <property type="match status" value="1"/>
</dbReference>
<evidence type="ECO:0000259" key="1">
    <source>
        <dbReference type="Pfam" id="PF00561"/>
    </source>
</evidence>
<dbReference type="GO" id="GO:0008474">
    <property type="term" value="F:palmitoyl-(protein) hydrolase activity"/>
    <property type="evidence" value="ECO:0007669"/>
    <property type="project" value="TreeGrafter"/>
</dbReference>
<organism evidence="2 3">
    <name type="scientific">Thanatephorus cucumeris (strain AG1-IB / isolate 7/3/14)</name>
    <name type="common">Lettuce bottom rot fungus</name>
    <name type="synonym">Rhizoctonia solani</name>
    <dbReference type="NCBI Taxonomy" id="1108050"/>
    <lineage>
        <taxon>Eukaryota</taxon>
        <taxon>Fungi</taxon>
        <taxon>Dikarya</taxon>
        <taxon>Basidiomycota</taxon>
        <taxon>Agaricomycotina</taxon>
        <taxon>Agaricomycetes</taxon>
        <taxon>Cantharellales</taxon>
        <taxon>Ceratobasidiaceae</taxon>
        <taxon>Rhizoctonia</taxon>
        <taxon>Rhizoctonia solani AG-1</taxon>
    </lineage>
</organism>
<keyword evidence="3" id="KW-1185">Reference proteome</keyword>
<dbReference type="EMBL" id="LN679159">
    <property type="protein sequence ID" value="CEL62052.1"/>
    <property type="molecule type" value="Genomic_DNA"/>
</dbReference>
<evidence type="ECO:0000313" key="3">
    <source>
        <dbReference type="Proteomes" id="UP000059188"/>
    </source>
</evidence>
<protein>
    <recommendedName>
        <fullName evidence="1">AB hydrolase-1 domain-containing protein</fullName>
    </recommendedName>
</protein>
<proteinExistence type="predicted"/>
<dbReference type="Pfam" id="PF00561">
    <property type="entry name" value="Abhydrolase_1"/>
    <property type="match status" value="1"/>
</dbReference>
<sequence length="353" mass="38636">MFDSIKFFAKTSASVAVGATTLGAGLLYYGQNSLIYPSNVPEGSRTKVATPADYGLPYSDLTFVTPDNVKIRGYLLVQRKILLSADGSLGTAEVDNEGDDADFARSCPTVLFLHANAGNMGHRVPLAKVFYYKMRCNVLMLSYRGYGLSEGQPSEKGLKLDAQTAFDYIQEHAILGKTQIILYGQSIGGAVAFYLANANASLITALIVENTFMTLPSLIPSVLPVAAPLAFLCHQVWDSARAARSLPKSVPVLMLSGTQDELVPPSQMRGLFNILRGHENESEEEEDIEDKIILQATESKRLLVFKKFANGHHNDTLHSGRCSLAMCARISRLERMSGRAIQIEENKKEHQDS</sequence>
<dbReference type="OrthoDB" id="10249433at2759"/>
<feature type="domain" description="AB hydrolase-1" evidence="1">
    <location>
        <begin position="108"/>
        <end position="215"/>
    </location>
</feature>
<dbReference type="InterPro" id="IPR029058">
    <property type="entry name" value="AB_hydrolase_fold"/>
</dbReference>
<dbReference type="Gene3D" id="3.40.50.1820">
    <property type="entry name" value="alpha/beta hydrolase"/>
    <property type="match status" value="1"/>
</dbReference>
<evidence type="ECO:0000313" key="2">
    <source>
        <dbReference type="EMBL" id="CEL62052.1"/>
    </source>
</evidence>
<dbReference type="STRING" id="1108050.A0A0B7G0T8"/>
<reference evidence="2 3" key="1">
    <citation type="submission" date="2014-11" db="EMBL/GenBank/DDBJ databases">
        <authorList>
            <person name="Wibberg Daniel"/>
        </authorList>
    </citation>
    <scope>NUCLEOTIDE SEQUENCE [LARGE SCALE GENOMIC DNA]</scope>
    <source>
        <strain evidence="2">Rhizoctonia solani AG1-IB 7/3/14</strain>
    </source>
</reference>
<dbReference type="Proteomes" id="UP000059188">
    <property type="component" value="Unassembled WGS sequence"/>
</dbReference>
<dbReference type="SUPFAM" id="SSF53474">
    <property type="entry name" value="alpha/beta-Hydrolases"/>
    <property type="match status" value="1"/>
</dbReference>
<dbReference type="GO" id="GO:0016020">
    <property type="term" value="C:membrane"/>
    <property type="evidence" value="ECO:0007669"/>
    <property type="project" value="TreeGrafter"/>
</dbReference>
<dbReference type="AlphaFoldDB" id="A0A0B7G0T8"/>
<gene>
    <name evidence="2" type="ORF">RSOLAG1IB_10165</name>
</gene>
<dbReference type="InterPro" id="IPR000073">
    <property type="entry name" value="AB_hydrolase_1"/>
</dbReference>
<accession>A0A0B7G0T8</accession>